<evidence type="ECO:0000256" key="6">
    <source>
        <dbReference type="SAM" id="MobiDB-lite"/>
    </source>
</evidence>
<gene>
    <name evidence="8" type="ORF">JOB18_044420</name>
</gene>
<dbReference type="PANTHER" id="PTHR14487">
    <property type="entry name" value="ADRENOCORTICAL DYSPLASIA PROTEIN ACD"/>
    <property type="match status" value="1"/>
</dbReference>
<organism evidence="8 9">
    <name type="scientific">Solea senegalensis</name>
    <name type="common">Senegalese sole</name>
    <dbReference type="NCBI Taxonomy" id="28829"/>
    <lineage>
        <taxon>Eukaryota</taxon>
        <taxon>Metazoa</taxon>
        <taxon>Chordata</taxon>
        <taxon>Craniata</taxon>
        <taxon>Vertebrata</taxon>
        <taxon>Euteleostomi</taxon>
        <taxon>Actinopterygii</taxon>
        <taxon>Neopterygii</taxon>
        <taxon>Teleostei</taxon>
        <taxon>Neoteleostei</taxon>
        <taxon>Acanthomorphata</taxon>
        <taxon>Carangaria</taxon>
        <taxon>Pleuronectiformes</taxon>
        <taxon>Pleuronectoidei</taxon>
        <taxon>Soleidae</taxon>
        <taxon>Solea</taxon>
    </lineage>
</organism>
<keyword evidence="4" id="KW-0779">Telomere</keyword>
<dbReference type="InterPro" id="IPR019437">
    <property type="entry name" value="TPP1/Est3"/>
</dbReference>
<name>A0AAV6PFI2_SOLSE</name>
<feature type="region of interest" description="Disordered" evidence="6">
    <location>
        <begin position="323"/>
        <end position="490"/>
    </location>
</feature>
<protein>
    <recommendedName>
        <fullName evidence="7">Shelterin complex subunit TPP1/Est3 domain-containing protein</fullName>
    </recommendedName>
</protein>
<dbReference type="InterPro" id="IPR028631">
    <property type="entry name" value="ACD"/>
</dbReference>
<evidence type="ECO:0000259" key="7">
    <source>
        <dbReference type="Pfam" id="PF10341"/>
    </source>
</evidence>
<feature type="compositionally biased region" description="Low complexity" evidence="6">
    <location>
        <begin position="331"/>
        <end position="344"/>
    </location>
</feature>
<dbReference type="GO" id="GO:0032211">
    <property type="term" value="P:negative regulation of telomere maintenance via telomerase"/>
    <property type="evidence" value="ECO:0007669"/>
    <property type="project" value="TreeGrafter"/>
</dbReference>
<reference evidence="8 9" key="1">
    <citation type="journal article" date="2021" name="Sci. Rep.">
        <title>Chromosome anchoring in Senegalese sole (Solea senegalensis) reveals sex-associated markers and genome rearrangements in flatfish.</title>
        <authorList>
            <person name="Guerrero-Cozar I."/>
            <person name="Gomez-Garrido J."/>
            <person name="Berbel C."/>
            <person name="Martinez-Blanch J.F."/>
            <person name="Alioto T."/>
            <person name="Claros M.G."/>
            <person name="Gagnaire P.A."/>
            <person name="Manchado M."/>
        </authorList>
    </citation>
    <scope>NUCLEOTIDE SEQUENCE [LARGE SCALE GENOMIC DNA]</scope>
    <source>
        <strain evidence="8">Sse05_10M</strain>
    </source>
</reference>
<accession>A0AAV6PFI2</accession>
<evidence type="ECO:0000256" key="3">
    <source>
        <dbReference type="ARBA" id="ARBA00022454"/>
    </source>
</evidence>
<keyword evidence="5" id="KW-0539">Nucleus</keyword>
<keyword evidence="9" id="KW-1185">Reference proteome</keyword>
<feature type="region of interest" description="Disordered" evidence="6">
    <location>
        <begin position="251"/>
        <end position="272"/>
    </location>
</feature>
<dbReference type="GO" id="GO:0005697">
    <property type="term" value="C:telomerase holoenzyme complex"/>
    <property type="evidence" value="ECO:0007669"/>
    <property type="project" value="InterPro"/>
</dbReference>
<dbReference type="Proteomes" id="UP000693946">
    <property type="component" value="Unassembled WGS sequence"/>
</dbReference>
<evidence type="ECO:0000256" key="1">
    <source>
        <dbReference type="ARBA" id="ARBA00004123"/>
    </source>
</evidence>
<evidence type="ECO:0000256" key="2">
    <source>
        <dbReference type="ARBA" id="ARBA00004574"/>
    </source>
</evidence>
<dbReference type="GO" id="GO:0042162">
    <property type="term" value="F:telomeric DNA binding"/>
    <property type="evidence" value="ECO:0007669"/>
    <property type="project" value="InterPro"/>
</dbReference>
<evidence type="ECO:0000256" key="5">
    <source>
        <dbReference type="ARBA" id="ARBA00023242"/>
    </source>
</evidence>
<comment type="subcellular location">
    <subcellularLocation>
        <location evidence="2">Chromosome</location>
        <location evidence="2">Telomere</location>
    </subcellularLocation>
    <subcellularLocation>
        <location evidence="1">Nucleus</location>
    </subcellularLocation>
</comment>
<dbReference type="EMBL" id="JAGKHQ010001213">
    <property type="protein sequence ID" value="KAG7459269.1"/>
    <property type="molecule type" value="Genomic_DNA"/>
</dbReference>
<dbReference type="GO" id="GO:0007004">
    <property type="term" value="P:telomere maintenance via telomerase"/>
    <property type="evidence" value="ECO:0007669"/>
    <property type="project" value="InterPro"/>
</dbReference>
<dbReference type="GO" id="GO:0070187">
    <property type="term" value="C:shelterin complex"/>
    <property type="evidence" value="ECO:0007669"/>
    <property type="project" value="InterPro"/>
</dbReference>
<evidence type="ECO:0000313" key="8">
    <source>
        <dbReference type="EMBL" id="KAG7459269.1"/>
    </source>
</evidence>
<comment type="caution">
    <text evidence="8">The sequence shown here is derived from an EMBL/GenBank/DDBJ whole genome shotgun (WGS) entry which is preliminary data.</text>
</comment>
<dbReference type="AlphaFoldDB" id="A0AAV6PFI2"/>
<sequence length="549" mass="59427">MPRPPRNQLSPWIEKLILSYSSREQEEEGRGGRLKAHVIGVGEMSQSQAQNSDGLTGLLFLSDGFLQIPAVLTAAAWERLQEQEDRECFASLLNATACIHDYQLRFHMTSEQTRCRFFLSVGELATTAAGPVRDNTPCCTTASSVRLKICETWRALLSEEAEPESQRSQCGFDLSELLGEWQHDCVQAVLDDVRDRLAVAGGGSVSPQPSTSSYAPLPTLAATGWDVDRLRFKGVERFTVPVKCLLVPEDGARQPRTSSHTVDTRTHSRPEPAPLSVDVAAWRIPAPAAAERVCGADEIPPLPVDDVTRHVIESDVTLLSNPWDIFPPPCTSSSSEASPDASTTNAEAKSRPGHAVTATSARLPVHIAKESQPTSAQSKDFSDFPPYQKPPHSTGPVSTPASLALPFVSPPEPAEVSPPAGKPSASDQETCEETTHRKAKRKRSEAAAEAQTSVEPPSWLVDTQAGSEDGGSHRNGHSVSSMWRKTPSMHSSGRPFSYTYQVTGQNLQDFSGFTVSKSLLHWAVKYLLPKQEPVTSDPGRGHVTVGSTG</sequence>
<feature type="compositionally biased region" description="Polar residues" evidence="6">
    <location>
        <begin position="477"/>
        <end position="490"/>
    </location>
</feature>
<dbReference type="PANTHER" id="PTHR14487:SF3">
    <property type="entry name" value="ADRENOCORTICAL DYSPLASIA PROTEIN HOMOLOG"/>
    <property type="match status" value="1"/>
</dbReference>
<evidence type="ECO:0000313" key="9">
    <source>
        <dbReference type="Proteomes" id="UP000693946"/>
    </source>
</evidence>
<feature type="domain" description="Shelterin complex subunit TPP1/Est3" evidence="7">
    <location>
        <begin position="9"/>
        <end position="157"/>
    </location>
</feature>
<evidence type="ECO:0000256" key="4">
    <source>
        <dbReference type="ARBA" id="ARBA00022895"/>
    </source>
</evidence>
<proteinExistence type="predicted"/>
<dbReference type="Pfam" id="PF10341">
    <property type="entry name" value="TPP1"/>
    <property type="match status" value="1"/>
</dbReference>
<dbReference type="GO" id="GO:0070198">
    <property type="term" value="P:protein localization to chromosome, telomeric region"/>
    <property type="evidence" value="ECO:0007669"/>
    <property type="project" value="TreeGrafter"/>
</dbReference>
<dbReference type="GO" id="GO:0016233">
    <property type="term" value="P:telomere capping"/>
    <property type="evidence" value="ECO:0007669"/>
    <property type="project" value="InterPro"/>
</dbReference>
<keyword evidence="3" id="KW-0158">Chromosome</keyword>